<sequence>MNRQHSDQFRHLPPDQQYACLLMLRRLEETQLPAGVNCLAFSVVMQNGHMATLSKFDVKPDEISVVVSWDKDRQLTQALPL</sequence>
<protein>
    <submittedName>
        <fullName evidence="1">Uncharacterized protein</fullName>
    </submittedName>
</protein>
<evidence type="ECO:0000313" key="2">
    <source>
        <dbReference type="Proteomes" id="UP000284119"/>
    </source>
</evidence>
<accession>A0ABX9P5M1</accession>
<comment type="caution">
    <text evidence="1">The sequence shown here is derived from an EMBL/GenBank/DDBJ whole genome shotgun (WGS) entry which is preliminary data.</text>
</comment>
<dbReference type="EMBL" id="RAHG01000001">
    <property type="protein sequence ID" value="RJT16321.1"/>
    <property type="molecule type" value="Genomic_DNA"/>
</dbReference>
<proteinExistence type="predicted"/>
<dbReference type="Proteomes" id="UP000284119">
    <property type="component" value="Unassembled WGS sequence"/>
</dbReference>
<evidence type="ECO:0000313" key="1">
    <source>
        <dbReference type="EMBL" id="RJT16321.1"/>
    </source>
</evidence>
<reference evidence="1 2" key="1">
    <citation type="submission" date="2018-09" db="EMBL/GenBank/DDBJ databases">
        <authorList>
            <person name="Le Fleche-Mateos A."/>
        </authorList>
    </citation>
    <scope>NUCLEOTIDE SEQUENCE [LARGE SCALE GENOMIC DNA]</scope>
    <source>
        <strain evidence="1 2">DSM 30078</strain>
    </source>
</reference>
<keyword evidence="2" id="KW-1185">Reference proteome</keyword>
<organism evidence="1 2">
    <name type="scientific">Rahnella inusitata</name>
    <dbReference type="NCBI Taxonomy" id="58169"/>
    <lineage>
        <taxon>Bacteria</taxon>
        <taxon>Pseudomonadati</taxon>
        <taxon>Pseudomonadota</taxon>
        <taxon>Gammaproteobacteria</taxon>
        <taxon>Enterobacterales</taxon>
        <taxon>Yersiniaceae</taxon>
        <taxon>Rahnella</taxon>
    </lineage>
</organism>
<name>A0ABX9P5M1_9GAMM</name>
<dbReference type="RefSeq" id="WP_112168061.1">
    <property type="nucleotide sequence ID" value="NZ_JYDE01000024.1"/>
</dbReference>
<gene>
    <name evidence="1" type="ORF">D5396_04235</name>
</gene>